<evidence type="ECO:0000313" key="1">
    <source>
        <dbReference type="EMBL" id="EPX62333.1"/>
    </source>
</evidence>
<dbReference type="Proteomes" id="UP000011682">
    <property type="component" value="Unassembled WGS sequence"/>
</dbReference>
<evidence type="ECO:0008006" key="3">
    <source>
        <dbReference type="Google" id="ProtNLM"/>
    </source>
</evidence>
<keyword evidence="2" id="KW-1185">Reference proteome</keyword>
<comment type="caution">
    <text evidence="1">The sequence shown here is derived from an EMBL/GenBank/DDBJ whole genome shotgun (WGS) entry which is preliminary data.</text>
</comment>
<dbReference type="EMBL" id="ANAH02000007">
    <property type="protein sequence ID" value="EPX62333.1"/>
    <property type="molecule type" value="Genomic_DNA"/>
</dbReference>
<evidence type="ECO:0000313" key="2">
    <source>
        <dbReference type="Proteomes" id="UP000011682"/>
    </source>
</evidence>
<organism evidence="1 2">
    <name type="scientific">Cystobacter fuscus (strain ATCC 25194 / DSM 2262 / NBRC 100088 / M29)</name>
    <dbReference type="NCBI Taxonomy" id="1242864"/>
    <lineage>
        <taxon>Bacteria</taxon>
        <taxon>Pseudomonadati</taxon>
        <taxon>Myxococcota</taxon>
        <taxon>Myxococcia</taxon>
        <taxon>Myxococcales</taxon>
        <taxon>Cystobacterineae</taxon>
        <taxon>Archangiaceae</taxon>
        <taxon>Cystobacter</taxon>
    </lineage>
</organism>
<sequence>MLSRTFDFDVFACVRCGGRRRVLADVNEAGGVRAIVEYLGLAPAGARRAPAHGPLQAAWC</sequence>
<protein>
    <recommendedName>
        <fullName evidence="3">ATP-dependent helicase HrpA</fullName>
    </recommendedName>
</protein>
<dbReference type="AlphaFoldDB" id="S9R095"/>
<gene>
    <name evidence="1" type="ORF">D187_008520</name>
</gene>
<reference evidence="1" key="1">
    <citation type="submission" date="2013-05" db="EMBL/GenBank/DDBJ databases">
        <title>Genome assembly of Cystobacter fuscus DSM 2262.</title>
        <authorList>
            <person name="Sharma G."/>
            <person name="Khatri I."/>
            <person name="Kaur C."/>
            <person name="Mayilraj S."/>
            <person name="Subramanian S."/>
        </authorList>
    </citation>
    <scope>NUCLEOTIDE SEQUENCE [LARGE SCALE GENOMIC DNA]</scope>
    <source>
        <strain evidence="1">DSM 2262</strain>
    </source>
</reference>
<accession>S9R095</accession>
<name>S9R095_CYSF2</name>
<proteinExistence type="predicted"/>